<evidence type="ECO:0000313" key="1">
    <source>
        <dbReference type="EMBL" id="CAI0426470.1"/>
    </source>
</evidence>
<protein>
    <submittedName>
        <fullName evidence="1">Uncharacterized protein</fullName>
    </submittedName>
</protein>
<evidence type="ECO:0000313" key="2">
    <source>
        <dbReference type="Proteomes" id="UP001154282"/>
    </source>
</evidence>
<keyword evidence="2" id="KW-1185">Reference proteome</keyword>
<dbReference type="EMBL" id="CAMGYJ010000005">
    <property type="protein sequence ID" value="CAI0426470.1"/>
    <property type="molecule type" value="Genomic_DNA"/>
</dbReference>
<reference evidence="1" key="1">
    <citation type="submission" date="2022-08" db="EMBL/GenBank/DDBJ databases">
        <authorList>
            <person name="Gutierrez-Valencia J."/>
        </authorList>
    </citation>
    <scope>NUCLEOTIDE SEQUENCE</scope>
</reference>
<feature type="non-terminal residue" evidence="1">
    <location>
        <position position="1"/>
    </location>
</feature>
<dbReference type="AlphaFoldDB" id="A0AAV0KW39"/>
<comment type="caution">
    <text evidence="1">The sequence shown here is derived from an EMBL/GenBank/DDBJ whole genome shotgun (WGS) entry which is preliminary data.</text>
</comment>
<organism evidence="1 2">
    <name type="scientific">Linum tenue</name>
    <dbReference type="NCBI Taxonomy" id="586396"/>
    <lineage>
        <taxon>Eukaryota</taxon>
        <taxon>Viridiplantae</taxon>
        <taxon>Streptophyta</taxon>
        <taxon>Embryophyta</taxon>
        <taxon>Tracheophyta</taxon>
        <taxon>Spermatophyta</taxon>
        <taxon>Magnoliopsida</taxon>
        <taxon>eudicotyledons</taxon>
        <taxon>Gunneridae</taxon>
        <taxon>Pentapetalae</taxon>
        <taxon>rosids</taxon>
        <taxon>fabids</taxon>
        <taxon>Malpighiales</taxon>
        <taxon>Linaceae</taxon>
        <taxon>Linum</taxon>
    </lineage>
</organism>
<proteinExistence type="predicted"/>
<gene>
    <name evidence="1" type="ORF">LITE_LOCUS20804</name>
</gene>
<accession>A0AAV0KW39</accession>
<dbReference type="Proteomes" id="UP001154282">
    <property type="component" value="Unassembled WGS sequence"/>
</dbReference>
<name>A0AAV0KW39_9ROSI</name>
<sequence>IYKEEGWPPKDKRALTMLGITKSFFSRKSHHQRRRGCRSTLLFPIRALQQKIKELVMESPAHNFGGVCYKVLYYGAENLRTIQQVLEMKMIEQLGRDIDLKPKPQNFVGDLLEFQQDQVVDSGRFGVGGFLKG</sequence>